<organism evidence="1 2">
    <name type="scientific">Candidatus Kaiserbacteria bacterium RIFCSPLOWO2_01_FULL_54_20</name>
    <dbReference type="NCBI Taxonomy" id="1798513"/>
    <lineage>
        <taxon>Bacteria</taxon>
        <taxon>Candidatus Kaiseribacteriota</taxon>
    </lineage>
</organism>
<dbReference type="EMBL" id="MFMA01000020">
    <property type="protein sequence ID" value="OGG73953.1"/>
    <property type="molecule type" value="Genomic_DNA"/>
</dbReference>
<evidence type="ECO:0008006" key="3">
    <source>
        <dbReference type="Google" id="ProtNLM"/>
    </source>
</evidence>
<evidence type="ECO:0000313" key="1">
    <source>
        <dbReference type="EMBL" id="OGG73953.1"/>
    </source>
</evidence>
<comment type="caution">
    <text evidence="1">The sequence shown here is derived from an EMBL/GenBank/DDBJ whole genome shotgun (WGS) entry which is preliminary data.</text>
</comment>
<sequence>MARKTLESDVELLEQFGRPFGNLTPSKEKKYSHAIGSFLMAFSYLETALDHLIISSISDRSDEPGYRIIKYLRFRDKTNLANDEYLQLISFIRDKRRKRGYNSKLNKTKKSLEELSEFRNKLAHANWESLTEKGFVRVGTFEDKEGGGVQFKTLKMTPGVINRFTNEVIKTANNIDEWFDNPSPLEFI</sequence>
<dbReference type="STRING" id="1798513.A3A40_03490"/>
<name>A0A1F6EJY1_9BACT</name>
<evidence type="ECO:0000313" key="2">
    <source>
        <dbReference type="Proteomes" id="UP000178427"/>
    </source>
</evidence>
<reference evidence="1 2" key="1">
    <citation type="journal article" date="2016" name="Nat. Commun.">
        <title>Thousands of microbial genomes shed light on interconnected biogeochemical processes in an aquifer system.</title>
        <authorList>
            <person name="Anantharaman K."/>
            <person name="Brown C.T."/>
            <person name="Hug L.A."/>
            <person name="Sharon I."/>
            <person name="Castelle C.J."/>
            <person name="Probst A.J."/>
            <person name="Thomas B.C."/>
            <person name="Singh A."/>
            <person name="Wilkins M.J."/>
            <person name="Karaoz U."/>
            <person name="Brodie E.L."/>
            <person name="Williams K.H."/>
            <person name="Hubbard S.S."/>
            <person name="Banfield J.F."/>
        </authorList>
    </citation>
    <scope>NUCLEOTIDE SEQUENCE [LARGE SCALE GENOMIC DNA]</scope>
</reference>
<proteinExistence type="predicted"/>
<protein>
    <recommendedName>
        <fullName evidence="3">RiboL-PSP-HEPN domain-containing protein</fullName>
    </recommendedName>
</protein>
<gene>
    <name evidence="1" type="ORF">A3A40_03490</name>
</gene>
<accession>A0A1F6EJY1</accession>
<dbReference type="AlphaFoldDB" id="A0A1F6EJY1"/>
<dbReference type="Proteomes" id="UP000178427">
    <property type="component" value="Unassembled WGS sequence"/>
</dbReference>